<comment type="caution">
    <text evidence="1">Lacks conserved residue(s) required for the propagation of feature annotation.</text>
</comment>
<dbReference type="PROSITE" id="PS50095">
    <property type="entry name" value="PLAT"/>
    <property type="match status" value="1"/>
</dbReference>
<feature type="domain" description="PLAT" evidence="2">
    <location>
        <begin position="80"/>
        <end position="191"/>
    </location>
</feature>
<dbReference type="EMBL" id="CAJOAY010021674">
    <property type="protein sequence ID" value="CAF4350403.1"/>
    <property type="molecule type" value="Genomic_DNA"/>
</dbReference>
<accession>A0A820L6Y4</accession>
<proteinExistence type="predicted"/>
<evidence type="ECO:0000313" key="3">
    <source>
        <dbReference type="EMBL" id="CAF4350403.1"/>
    </source>
</evidence>
<dbReference type="Pfam" id="PF01477">
    <property type="entry name" value="PLAT"/>
    <property type="match status" value="1"/>
</dbReference>
<reference evidence="3" key="1">
    <citation type="submission" date="2021-02" db="EMBL/GenBank/DDBJ databases">
        <authorList>
            <person name="Nowell W R."/>
        </authorList>
    </citation>
    <scope>NUCLEOTIDE SEQUENCE</scope>
</reference>
<dbReference type="InterPro" id="IPR052970">
    <property type="entry name" value="Inner_ear_hair_cell_LOXHD"/>
</dbReference>
<evidence type="ECO:0000313" key="4">
    <source>
        <dbReference type="Proteomes" id="UP000663881"/>
    </source>
</evidence>
<dbReference type="PANTHER" id="PTHR45901">
    <property type="entry name" value="PROTEIN CBG12474"/>
    <property type="match status" value="1"/>
</dbReference>
<organism evidence="3 4">
    <name type="scientific">Adineta steineri</name>
    <dbReference type="NCBI Taxonomy" id="433720"/>
    <lineage>
        <taxon>Eukaryota</taxon>
        <taxon>Metazoa</taxon>
        <taxon>Spiralia</taxon>
        <taxon>Gnathifera</taxon>
        <taxon>Rotifera</taxon>
        <taxon>Eurotatoria</taxon>
        <taxon>Bdelloidea</taxon>
        <taxon>Adinetida</taxon>
        <taxon>Adinetidae</taxon>
        <taxon>Adineta</taxon>
    </lineage>
</organism>
<dbReference type="InterPro" id="IPR036392">
    <property type="entry name" value="PLAT/LH2_dom_sf"/>
</dbReference>
<dbReference type="Proteomes" id="UP000663881">
    <property type="component" value="Unassembled WGS sequence"/>
</dbReference>
<dbReference type="InterPro" id="IPR001024">
    <property type="entry name" value="PLAT/LH2_dom"/>
</dbReference>
<feature type="non-terminal residue" evidence="3">
    <location>
        <position position="1"/>
    </location>
</feature>
<comment type="caution">
    <text evidence="3">The sequence shown here is derived from an EMBL/GenBank/DDBJ whole genome shotgun (WGS) entry which is preliminary data.</text>
</comment>
<sequence length="191" mass="22528">PFYVGTRIDLEGVKKLELWYENDGWQIDYIVVIDNKTKDSYCFVINEMSNKTSDSKNTHILLEYPSINVLCSKNNNKIERNFTIKTKTGNHIEAGSTTPIHIQLFDDQEQKSEYIRLKQQDHDKHNFEPGAIDEFEVTSSQQLSDKLIGIRVKHNANKYQGWYCEWIEITDKDNNKIYCYPIQRWIDKAEN</sequence>
<feature type="non-terminal residue" evidence="3">
    <location>
        <position position="191"/>
    </location>
</feature>
<gene>
    <name evidence="3" type="ORF">OKA104_LOCUS48771</name>
</gene>
<evidence type="ECO:0000259" key="2">
    <source>
        <dbReference type="PROSITE" id="PS50095"/>
    </source>
</evidence>
<dbReference type="SUPFAM" id="SSF49723">
    <property type="entry name" value="Lipase/lipooxygenase domain (PLAT/LH2 domain)"/>
    <property type="match status" value="1"/>
</dbReference>
<dbReference type="AlphaFoldDB" id="A0A820L6Y4"/>
<protein>
    <recommendedName>
        <fullName evidence="2">PLAT domain-containing protein</fullName>
    </recommendedName>
</protein>
<name>A0A820L6Y4_9BILA</name>
<dbReference type="Gene3D" id="2.60.60.20">
    <property type="entry name" value="PLAT/LH2 domain"/>
    <property type="match status" value="1"/>
</dbReference>
<dbReference type="PANTHER" id="PTHR45901:SF3">
    <property type="entry name" value="LIPOXYGENASE HOMOLOGY DOMAIN-CONTAINING PROTEIN 1"/>
    <property type="match status" value="1"/>
</dbReference>
<evidence type="ECO:0000256" key="1">
    <source>
        <dbReference type="PROSITE-ProRule" id="PRU00152"/>
    </source>
</evidence>